<name>A0A819FCU3_9BILA</name>
<evidence type="ECO:0000313" key="4">
    <source>
        <dbReference type="Proteomes" id="UP000663868"/>
    </source>
</evidence>
<feature type="transmembrane region" description="Helical" evidence="2">
    <location>
        <begin position="50"/>
        <end position="68"/>
    </location>
</feature>
<dbReference type="Gene3D" id="2.130.10.130">
    <property type="entry name" value="Integrin alpha, N-terminal"/>
    <property type="match status" value="2"/>
</dbReference>
<keyword evidence="1" id="KW-0732">Signal</keyword>
<organism evidence="3 4">
    <name type="scientific">Adineta steineri</name>
    <dbReference type="NCBI Taxonomy" id="433720"/>
    <lineage>
        <taxon>Eukaryota</taxon>
        <taxon>Metazoa</taxon>
        <taxon>Spiralia</taxon>
        <taxon>Gnathifera</taxon>
        <taxon>Rotifera</taxon>
        <taxon>Eurotatoria</taxon>
        <taxon>Bdelloidea</taxon>
        <taxon>Adinetida</taxon>
        <taxon>Adinetidae</taxon>
        <taxon>Adineta</taxon>
    </lineage>
</organism>
<feature type="transmembrane region" description="Helical" evidence="2">
    <location>
        <begin position="965"/>
        <end position="983"/>
    </location>
</feature>
<feature type="transmembrane region" description="Helical" evidence="2">
    <location>
        <begin position="869"/>
        <end position="890"/>
    </location>
</feature>
<evidence type="ECO:0000256" key="1">
    <source>
        <dbReference type="ARBA" id="ARBA00022729"/>
    </source>
</evidence>
<dbReference type="EMBL" id="CAJOBB010001502">
    <property type="protein sequence ID" value="CAF3866317.1"/>
    <property type="molecule type" value="Genomic_DNA"/>
</dbReference>
<accession>A0A819FCU3</accession>
<gene>
    <name evidence="3" type="ORF">KXQ929_LOCUS20946</name>
</gene>
<dbReference type="Proteomes" id="UP000663868">
    <property type="component" value="Unassembled WGS sequence"/>
</dbReference>
<dbReference type="SUPFAM" id="SSF69318">
    <property type="entry name" value="Integrin alpha N-terminal domain"/>
    <property type="match status" value="1"/>
</dbReference>
<keyword evidence="2" id="KW-0472">Membrane</keyword>
<feature type="transmembrane region" description="Helical" evidence="2">
    <location>
        <begin position="1397"/>
        <end position="1421"/>
    </location>
</feature>
<keyword evidence="2" id="KW-0812">Transmembrane</keyword>
<evidence type="ECO:0000256" key="2">
    <source>
        <dbReference type="SAM" id="Phobius"/>
    </source>
</evidence>
<comment type="caution">
    <text evidence="3">The sequence shown here is derived from an EMBL/GenBank/DDBJ whole genome shotgun (WGS) entry which is preliminary data.</text>
</comment>
<dbReference type="PANTHER" id="PTHR46580">
    <property type="entry name" value="SENSOR KINASE-RELATED"/>
    <property type="match status" value="1"/>
</dbReference>
<reference evidence="3" key="1">
    <citation type="submission" date="2021-02" db="EMBL/GenBank/DDBJ databases">
        <authorList>
            <person name="Nowell W R."/>
        </authorList>
    </citation>
    <scope>NUCLEOTIDE SEQUENCE</scope>
</reference>
<dbReference type="PANTHER" id="PTHR46580:SF4">
    <property type="entry name" value="ATP_GTP-BINDING PROTEIN"/>
    <property type="match status" value="1"/>
</dbReference>
<dbReference type="InterPro" id="IPR028994">
    <property type="entry name" value="Integrin_alpha_N"/>
</dbReference>
<protein>
    <submittedName>
        <fullName evidence="3">Uncharacterized protein</fullName>
    </submittedName>
</protein>
<feature type="transmembrane region" description="Helical" evidence="2">
    <location>
        <begin position="504"/>
        <end position="524"/>
    </location>
</feature>
<dbReference type="Pfam" id="PF13517">
    <property type="entry name" value="FG-GAP_3"/>
    <property type="match status" value="3"/>
</dbReference>
<evidence type="ECO:0000313" key="3">
    <source>
        <dbReference type="EMBL" id="CAF3866317.1"/>
    </source>
</evidence>
<feature type="transmembrane region" description="Helical" evidence="2">
    <location>
        <begin position="419"/>
        <end position="448"/>
    </location>
</feature>
<sequence length="1836" mass="208092">MKIKDIFEWFYTKIYHYNLFIPNEEEYHEDNDEPTDPTVVVKHQRYATRLYILLLIITIYIVFILNLMNPQTRAITLSNITPSLYNQLRLKHPETLSCPCTSTSISYKTFVSNTIVYHPICTSVFVSEEWIKALYDLYSSSYLVMDFRTTASSQFKFLAAFCSLSKTLISQALTDIDNSQLITIQLLSENEIQSEISGNIEIIQSSTPSQLIRPLDFLHVTTQSIFFISALKTNFAVYIRLTVLIASIGKFYVAPTYYSPDPNDFNISAVQSSSCELTSSVTPAGFFSLTPADNIFPNAFIYEMWPYFSTADKNLTISSMIDGFFGGCTPLDAVLASTFDCLYNQSCLEMLVDYFPQLSSTDFAWTDALSVSSQKNQSLKNILPKLFVEEWSTNINYSKYFIQCAPVSCTYTETDQISLFYTISLFLSIYGGLCIILRSTALFLIYVWMKLKRYSINNNNNINIGYYRTFVQHFVQWIKQLNLFRSSKNRTVNDIKQQRIITRVYLILLGGSISILVLFTSLSVQMTIITQSNPSLVTYRHLHELYSNSLKCPCKKISISYDIFITLSPTLHEICSSDFISESWISTMTLFNAQPITNAKLIVGLNGFESRYFKLLSSICQLANRTIDDAVQQFLTRSFVTQYAISESEFNAKLNTTFKQFKQSIINEFNLLTDMVYLFTRVDQPYTNSKNAELLPITPSDETNNQSPPELKFSFTGPIDINSTSIDCICATNPRCQSSVVLYKWALLPNGDQDLTTPYLVPGYIAGCFMLDSLQLSTLECFYDETCLLIYYYYIIWTRLLYNIYDWSAVHPLVYDNTSSRFPPETSLSVIVREMMVEQWNFSCSFEQHYEACSPNYCTYSYKTHTYDLLGIIIQMISMLGGLTVVLRLITPQIVRIILRLISPQVNIEAEVPMKIYDRIKILIRKVAILMYTTLVNLNTFPIRVFGSNTHRAISVKLGKITTRFYIILLIIGLNIFILYNIVNPQTLTKTFMKPSLTTYKSLVIKHGNTLQCPCSSITSVYDAFINIEPIFHPICLSPFASDEWRINVTKDLVPDLSIYTTGDYRRFLSSHLQFLTGLCQLSIQSVNSSINQLLSSFFVTVQLVPPITFDQMIYSLINQSKMNAPLMFSRFLFLLRTTNHGNAIVSAYETNFKYVAAPWYDSYSDQIAITQAITYDNGCSCALSSNCTTQAGFVQGNSSEIFQITGLKMGCTSSESFLSSTLECFYDLSCINLIQSYTSIFDEHDIANASEPLSIADSRFLMNTTVMDLINDLFVDQWSTTINYSAYFDQCLPTFCSYTYVQQFNSLYTVTVSLGFSGGLSFILKWICPKIIYYLFKLNQFRKKRTNTIQSTNSLEMNTTQNVNITVMSTDAQVTDVNSKTMITISPPSVFSMSKLLCFIIVGILITIMIVMIIIPFVYLNQHKKNEAIQTILSTTLKNTTINTDVSITSVSTSTISTSQLMFEMIKINTLDTNCYSDLRSSFVAVGDFNSDNCADIVHYTCDRENINVVLNYNDGSFQVSYIFSFDDGNHPYMIIVDDFDGDGHLDFAFTNNGAYKIGILLGDGTGNFGELKTFLNENPGQSFSFISNDFNNDGHVDIVTTYYSDDQIVLLVGVGDGTFFIESSFYNNFCSRPTSFATGDFNNDNQMDLAVTSSANYLCILLNTGNEQFDLSMMVPTETFNFAWSIITADFNNDNHLDISMVNFLNNNIAVMFGNNDGTFGTQMIYKTGILGSSRYLITGDFDNDGQLDLVINNYVGSSINILFGSQNGTFFDQITFTVGGAPLAIATGDFNNDKKLDLVVTFQKQAFLIILLNTCNFGRREFVMEEKTHLPIE</sequence>
<proteinExistence type="predicted"/>
<keyword evidence="2" id="KW-1133">Transmembrane helix</keyword>
<dbReference type="InterPro" id="IPR013517">
    <property type="entry name" value="FG-GAP"/>
</dbReference>